<keyword evidence="1" id="KW-0812">Transmembrane</keyword>
<dbReference type="PROSITE" id="PS51257">
    <property type="entry name" value="PROKAR_LIPOPROTEIN"/>
    <property type="match status" value="1"/>
</dbReference>
<feature type="transmembrane region" description="Helical" evidence="1">
    <location>
        <begin position="205"/>
        <end position="224"/>
    </location>
</feature>
<organism evidence="2 3">
    <name type="scientific">Coriobacterium glomerans (strain ATCC 49209 / DSM 20642 / JCM 10262 / PW2)</name>
    <dbReference type="NCBI Taxonomy" id="700015"/>
    <lineage>
        <taxon>Bacteria</taxon>
        <taxon>Bacillati</taxon>
        <taxon>Actinomycetota</taxon>
        <taxon>Coriobacteriia</taxon>
        <taxon>Coriobacteriales</taxon>
        <taxon>Coriobacteriaceae</taxon>
        <taxon>Coriobacterium</taxon>
    </lineage>
</organism>
<evidence type="ECO:0000313" key="2">
    <source>
        <dbReference type="EMBL" id="AEB07047.1"/>
    </source>
</evidence>
<proteinExistence type="predicted"/>
<feature type="transmembrane region" description="Helical" evidence="1">
    <location>
        <begin position="12"/>
        <end position="35"/>
    </location>
</feature>
<evidence type="ECO:0000256" key="1">
    <source>
        <dbReference type="SAM" id="Phobius"/>
    </source>
</evidence>
<feature type="transmembrane region" description="Helical" evidence="1">
    <location>
        <begin position="133"/>
        <end position="153"/>
    </location>
</feature>
<sequence length="267" mass="28956">MAESRFKRFSLRWAFSIAMLVMSALVVSACFYSSASLITLDARFEPTWSAEVPLPETHGSLGASSKDITGYYTTTICAPYGAQTLFVSNLSGAHTAPAREEHVEDMVGEEPINKPTDSARFDITSAIGLLMQFRFLICSGVIVSSVSVALWIVRARSVGSSAREACQLLIAAALVSLPFPLWLVFNDLIEPTGAAFRGLRVALGIPAIVYALVVVATAIGVRLMTPPPAEKIRLHFGNIAAFYLFMPIAYMLTLRFGLMFGHLARIS</sequence>
<dbReference type="Proteomes" id="UP000006851">
    <property type="component" value="Chromosome"/>
</dbReference>
<feature type="transmembrane region" description="Helical" evidence="1">
    <location>
        <begin position="236"/>
        <end position="258"/>
    </location>
</feature>
<evidence type="ECO:0000313" key="3">
    <source>
        <dbReference type="Proteomes" id="UP000006851"/>
    </source>
</evidence>
<dbReference type="HOGENOM" id="CLU_1040975_0_0_11"/>
<keyword evidence="1" id="KW-0472">Membrane</keyword>
<dbReference type="EMBL" id="CP002628">
    <property type="protein sequence ID" value="AEB07047.1"/>
    <property type="molecule type" value="Genomic_DNA"/>
</dbReference>
<keyword evidence="1" id="KW-1133">Transmembrane helix</keyword>
<dbReference type="RefSeq" id="WP_013708790.1">
    <property type="nucleotide sequence ID" value="NC_015389.1"/>
</dbReference>
<dbReference type="AlphaFoldDB" id="F2N9L8"/>
<keyword evidence="3" id="KW-1185">Reference proteome</keyword>
<accession>F2N9L8</accession>
<feature type="transmembrane region" description="Helical" evidence="1">
    <location>
        <begin position="165"/>
        <end position="185"/>
    </location>
</feature>
<reference evidence="3" key="1">
    <citation type="journal article" date="2013" name="Stand. Genomic Sci.">
        <title>Complete genome sequence of Coriobacterium glomerans type strain (PW2(T)) from the midgut of Pyrrhocoris apterus L. (red soldier bug).</title>
        <authorList>
            <person name="Stackebrandt E."/>
            <person name="Zeytun A."/>
            <person name="Lapidus A."/>
            <person name="Nolan M."/>
            <person name="Lucas S."/>
            <person name="Hammon N."/>
            <person name="Deshpande S."/>
            <person name="Cheng J.F."/>
            <person name="Tapia R."/>
            <person name="Goodwin L.A."/>
            <person name="Pitluck S."/>
            <person name="Liolios K."/>
            <person name="Pagani I."/>
            <person name="Ivanova N."/>
            <person name="Mavromatis K."/>
            <person name="Mikhailova N."/>
            <person name="Huntemann M."/>
            <person name="Pati A."/>
            <person name="Chen A."/>
            <person name="Palaniappan K."/>
            <person name="Chang Y.J."/>
            <person name="Land M."/>
            <person name="Hauser L."/>
            <person name="Rohde M."/>
            <person name="Pukall R."/>
            <person name="Goker M."/>
            <person name="Detter J.C."/>
            <person name="Woyke T."/>
            <person name="Bristow J."/>
            <person name="Eisen J.A."/>
            <person name="Markowitz V."/>
            <person name="Hugenholtz P."/>
            <person name="Kyrpides N.C."/>
            <person name="Klenk H.P."/>
        </authorList>
    </citation>
    <scope>NUCLEOTIDE SEQUENCE</scope>
    <source>
        <strain evidence="3">ATCC 49209 / DSM 20642 / JCM 10262 / PW2</strain>
    </source>
</reference>
<protein>
    <submittedName>
        <fullName evidence="2">Uncharacterized protein</fullName>
    </submittedName>
</protein>
<name>F2N9L8_CORGP</name>
<gene>
    <name evidence="2" type="ordered locus">Corgl_0938</name>
</gene>
<dbReference type="KEGG" id="cgo:Corgl_0938"/>